<gene>
    <name evidence="2" type="ORF">CPLFYP93_03214</name>
</gene>
<proteinExistence type="predicted"/>
<feature type="compositionally biased region" description="Basic and acidic residues" evidence="1">
    <location>
        <begin position="539"/>
        <end position="552"/>
    </location>
</feature>
<feature type="compositionally biased region" description="Gly residues" evidence="1">
    <location>
        <begin position="518"/>
        <end position="536"/>
    </location>
</feature>
<organism evidence="2">
    <name type="scientific">Clostridium paraputrificum</name>
    <dbReference type="NCBI Taxonomy" id="29363"/>
    <lineage>
        <taxon>Bacteria</taxon>
        <taxon>Bacillati</taxon>
        <taxon>Bacillota</taxon>
        <taxon>Clostridia</taxon>
        <taxon>Eubacteriales</taxon>
        <taxon>Clostridiaceae</taxon>
        <taxon>Clostridium</taxon>
    </lineage>
</organism>
<sequence>MENKRWEFVDNQNANFDGLNDAGIETFSANRIKSLVREVGQNAIDAKREDIDAPVRLVFDYFKIQREEFPGNEQFIEILNKCKNCSRDNSITKKFFENAIKVFSNEITVLRISDFNTTGLRGAKSGLRGTDCHNLVKERGSSNKDLKSGGSFGIGKAAPIGCSDIRTVIYSSLDCQDNIRSYIGVSQLISFERETDKWTVGRGYYTDKDNMNAILDEFSLNGYRREEPGTDIYILGFLNDEQFNDKIIEAVIENFLVSIWNEKLIVQFGDMVITKDTLGSYVDKLNLEEFSDIHNYYFLLTHTNTKIRTIDLDKEVFGKKYGFSDGECKLLLMEGDELNKRILMTRSAGMKLFEQDRIHSSISFTGILMITGEKMNKMFKEMEMPSHDSWEPGRCRENSKEYTACYRDLRTYLRNQVKQHFGRDEGTEVEAFGVDNLLYVMEQDSGNKIEEVLKCKTIEVSQIIKTPLDKSSIGPKEIIEKHKKTNSNKGPNVNSNGDNGDEDGDFGSGAESVNETEGGNGGSNPGSGSGTRGGQSVGEENHGIESNLSEEKEKKYKPVAVKMRMFSVNSDSGKYLIKFIAPKKSKSGKLEFILSGEQSTDIPDLTNVEFKNKNIVVDKLEGNTLCFSSSKLLKEIELEVEFNFKQYCMWEVRYYESKK</sequence>
<name>A0A6N3GPZ4_9CLOT</name>
<dbReference type="RefSeq" id="WP_156563198.1">
    <property type="nucleotide sequence ID" value="NZ_CACRTV010000087.1"/>
</dbReference>
<protein>
    <submittedName>
        <fullName evidence="2">Uncharacterized protein</fullName>
    </submittedName>
</protein>
<feature type="region of interest" description="Disordered" evidence="1">
    <location>
        <begin position="481"/>
        <end position="552"/>
    </location>
</feature>
<evidence type="ECO:0000313" key="2">
    <source>
        <dbReference type="EMBL" id="VYU66023.1"/>
    </source>
</evidence>
<feature type="compositionally biased region" description="Low complexity" evidence="1">
    <location>
        <begin position="508"/>
        <end position="517"/>
    </location>
</feature>
<evidence type="ECO:0000256" key="1">
    <source>
        <dbReference type="SAM" id="MobiDB-lite"/>
    </source>
</evidence>
<accession>A0A6N3GPZ4</accession>
<dbReference type="EMBL" id="CACRTV010000087">
    <property type="protein sequence ID" value="VYU66023.1"/>
    <property type="molecule type" value="Genomic_DNA"/>
</dbReference>
<dbReference type="AlphaFoldDB" id="A0A6N3GPZ4"/>
<reference evidence="2" key="1">
    <citation type="submission" date="2019-11" db="EMBL/GenBank/DDBJ databases">
        <authorList>
            <person name="Feng L."/>
        </authorList>
    </citation>
    <scope>NUCLEOTIDE SEQUENCE</scope>
    <source>
        <strain evidence="2">CParaputrificumLFYP93</strain>
    </source>
</reference>